<keyword evidence="10" id="KW-1185">Reference proteome</keyword>
<dbReference type="PROSITE" id="PS50928">
    <property type="entry name" value="ABC_TM1"/>
    <property type="match status" value="1"/>
</dbReference>
<keyword evidence="2 7" id="KW-0813">Transport</keyword>
<dbReference type="InterPro" id="IPR035906">
    <property type="entry name" value="MetI-like_sf"/>
</dbReference>
<feature type="transmembrane region" description="Helical" evidence="7">
    <location>
        <begin position="255"/>
        <end position="273"/>
    </location>
</feature>
<dbReference type="InterPro" id="IPR000515">
    <property type="entry name" value="MetI-like"/>
</dbReference>
<feature type="transmembrane region" description="Helical" evidence="7">
    <location>
        <begin position="149"/>
        <end position="173"/>
    </location>
</feature>
<name>A0A7K1KV26_9ACTN</name>
<keyword evidence="4 7" id="KW-0812">Transmembrane</keyword>
<protein>
    <submittedName>
        <fullName evidence="9">ABC transporter permease subunit</fullName>
    </submittedName>
</protein>
<comment type="subcellular location">
    <subcellularLocation>
        <location evidence="1 7">Cell membrane</location>
        <topology evidence="1 7">Multi-pass membrane protein</topology>
    </subcellularLocation>
</comment>
<evidence type="ECO:0000313" key="9">
    <source>
        <dbReference type="EMBL" id="MUN35993.1"/>
    </source>
</evidence>
<evidence type="ECO:0000256" key="1">
    <source>
        <dbReference type="ARBA" id="ARBA00004651"/>
    </source>
</evidence>
<evidence type="ECO:0000256" key="3">
    <source>
        <dbReference type="ARBA" id="ARBA00022475"/>
    </source>
</evidence>
<dbReference type="PANTHER" id="PTHR43744">
    <property type="entry name" value="ABC TRANSPORTER PERMEASE PROTEIN MG189-RELATED-RELATED"/>
    <property type="match status" value="1"/>
</dbReference>
<dbReference type="CDD" id="cd06261">
    <property type="entry name" value="TM_PBP2"/>
    <property type="match status" value="1"/>
</dbReference>
<dbReference type="Gene3D" id="1.10.3720.10">
    <property type="entry name" value="MetI-like"/>
    <property type="match status" value="1"/>
</dbReference>
<dbReference type="AlphaFoldDB" id="A0A7K1KV26"/>
<evidence type="ECO:0000256" key="6">
    <source>
        <dbReference type="ARBA" id="ARBA00023136"/>
    </source>
</evidence>
<keyword evidence="3" id="KW-1003">Cell membrane</keyword>
<feature type="transmembrane region" description="Helical" evidence="7">
    <location>
        <begin position="119"/>
        <end position="143"/>
    </location>
</feature>
<gene>
    <name evidence="9" type="ORF">GNZ18_05185</name>
</gene>
<dbReference type="EMBL" id="WOFH01000002">
    <property type="protein sequence ID" value="MUN35993.1"/>
    <property type="molecule type" value="Genomic_DNA"/>
</dbReference>
<dbReference type="SUPFAM" id="SSF161098">
    <property type="entry name" value="MetI-like"/>
    <property type="match status" value="1"/>
</dbReference>
<accession>A0A7K1KV26</accession>
<feature type="transmembrane region" description="Helical" evidence="7">
    <location>
        <begin position="83"/>
        <end position="107"/>
    </location>
</feature>
<dbReference type="PANTHER" id="PTHR43744:SF12">
    <property type="entry name" value="ABC TRANSPORTER PERMEASE PROTEIN MG189-RELATED"/>
    <property type="match status" value="1"/>
</dbReference>
<evidence type="ECO:0000256" key="4">
    <source>
        <dbReference type="ARBA" id="ARBA00022692"/>
    </source>
</evidence>
<comment type="similarity">
    <text evidence="7">Belongs to the binding-protein-dependent transport system permease family.</text>
</comment>
<organism evidence="9 10">
    <name type="scientific">Actinomadura litoris</name>
    <dbReference type="NCBI Taxonomy" id="2678616"/>
    <lineage>
        <taxon>Bacteria</taxon>
        <taxon>Bacillati</taxon>
        <taxon>Actinomycetota</taxon>
        <taxon>Actinomycetes</taxon>
        <taxon>Streptosporangiales</taxon>
        <taxon>Thermomonosporaceae</taxon>
        <taxon>Actinomadura</taxon>
    </lineage>
</organism>
<dbReference type="GO" id="GO:0005886">
    <property type="term" value="C:plasma membrane"/>
    <property type="evidence" value="ECO:0007669"/>
    <property type="project" value="UniProtKB-SubCell"/>
</dbReference>
<feature type="transmembrane region" description="Helical" evidence="7">
    <location>
        <begin position="27"/>
        <end position="49"/>
    </location>
</feature>
<evidence type="ECO:0000256" key="7">
    <source>
        <dbReference type="RuleBase" id="RU363032"/>
    </source>
</evidence>
<dbReference type="GO" id="GO:0055085">
    <property type="term" value="P:transmembrane transport"/>
    <property type="evidence" value="ECO:0007669"/>
    <property type="project" value="InterPro"/>
</dbReference>
<keyword evidence="6 7" id="KW-0472">Membrane</keyword>
<reference evidence="9 10" key="1">
    <citation type="submission" date="2019-11" db="EMBL/GenBank/DDBJ databases">
        <authorList>
            <person name="Cao P."/>
        </authorList>
    </citation>
    <scope>NUCLEOTIDE SEQUENCE [LARGE SCALE GENOMIC DNA]</scope>
    <source>
        <strain evidence="9 10">NEAU-AAG5</strain>
    </source>
</reference>
<feature type="transmembrane region" description="Helical" evidence="7">
    <location>
        <begin position="194"/>
        <end position="219"/>
    </location>
</feature>
<evidence type="ECO:0000256" key="2">
    <source>
        <dbReference type="ARBA" id="ARBA00022448"/>
    </source>
</evidence>
<feature type="domain" description="ABC transmembrane type-1" evidence="8">
    <location>
        <begin position="84"/>
        <end position="273"/>
    </location>
</feature>
<evidence type="ECO:0000256" key="5">
    <source>
        <dbReference type="ARBA" id="ARBA00022989"/>
    </source>
</evidence>
<proteinExistence type="inferred from homology"/>
<dbReference type="Pfam" id="PF00528">
    <property type="entry name" value="BPD_transp_1"/>
    <property type="match status" value="1"/>
</dbReference>
<comment type="caution">
    <text evidence="9">The sequence shown here is derived from an EMBL/GenBank/DDBJ whole genome shotgun (WGS) entry which is preliminary data.</text>
</comment>
<dbReference type="Proteomes" id="UP000432015">
    <property type="component" value="Unassembled WGS sequence"/>
</dbReference>
<dbReference type="RefSeq" id="WP_156214960.1">
    <property type="nucleotide sequence ID" value="NZ_JAICDF010000004.1"/>
</dbReference>
<evidence type="ECO:0000259" key="8">
    <source>
        <dbReference type="PROSITE" id="PS50928"/>
    </source>
</evidence>
<keyword evidence="5 7" id="KW-1133">Transmembrane helix</keyword>
<sequence>MTATPAGTAPTGKPGARRWKMPDARHLVLAPLSILMVLPFVYMLGASVMTRAQINRYPPPLYPPGVDLSGYQELLSDSQFPRWFLNSVLVSAAIVLSQVVLCSMAGYAFARLRFSGRKVALVLVIATTLIPFQLTVIPTFLIFHRLHLINTLAALIVPQLASALGVYLMTSFFQNFPRELEEAARIDGCSRFGVFFRVVLPVARPALAALAVITFIYAWNDLFWPLVAISSEDKYTVQAGLATFQGQHRADWPKIMAGTVLTTVPVLAVFIIGQRRFVQALAGAVKG</sequence>
<evidence type="ECO:0000313" key="10">
    <source>
        <dbReference type="Proteomes" id="UP000432015"/>
    </source>
</evidence>